<reference evidence="2 3" key="1">
    <citation type="journal article" date="2014" name="Nature">
        <title>An environmental bacterial taxon with a large and distinct metabolic repertoire.</title>
        <authorList>
            <person name="Wilson M.C."/>
            <person name="Mori T."/>
            <person name="Ruckert C."/>
            <person name="Uria A.R."/>
            <person name="Helf M.J."/>
            <person name="Takada K."/>
            <person name="Gernert C."/>
            <person name="Steffens U.A."/>
            <person name="Heycke N."/>
            <person name="Schmitt S."/>
            <person name="Rinke C."/>
            <person name="Helfrich E.J."/>
            <person name="Brachmann A.O."/>
            <person name="Gurgui C."/>
            <person name="Wakimoto T."/>
            <person name="Kracht M."/>
            <person name="Crusemann M."/>
            <person name="Hentschel U."/>
            <person name="Abe I."/>
            <person name="Matsunaga S."/>
            <person name="Kalinowski J."/>
            <person name="Takeyama H."/>
            <person name="Piel J."/>
        </authorList>
    </citation>
    <scope>NUCLEOTIDE SEQUENCE [LARGE SCALE GENOMIC DNA]</scope>
    <source>
        <strain evidence="3">TSY1</strain>
    </source>
</reference>
<evidence type="ECO:0000313" key="2">
    <source>
        <dbReference type="EMBL" id="ETW96625.1"/>
    </source>
</evidence>
<dbReference type="GO" id="GO:0007165">
    <property type="term" value="P:signal transduction"/>
    <property type="evidence" value="ECO:0007669"/>
    <property type="project" value="InterPro"/>
</dbReference>
<dbReference type="InterPro" id="IPR035897">
    <property type="entry name" value="Toll_tir_struct_dom_sf"/>
</dbReference>
<dbReference type="Gene3D" id="3.40.50.10140">
    <property type="entry name" value="Toll/interleukin-1 receptor homology (TIR) domain"/>
    <property type="match status" value="1"/>
</dbReference>
<name>W4LFX3_ENTF1</name>
<dbReference type="Proteomes" id="UP000019141">
    <property type="component" value="Unassembled WGS sequence"/>
</dbReference>
<dbReference type="EMBL" id="AZHW01000763">
    <property type="protein sequence ID" value="ETW96625.1"/>
    <property type="molecule type" value="Genomic_DNA"/>
</dbReference>
<protein>
    <recommendedName>
        <fullName evidence="1">TIR domain-containing protein</fullName>
    </recommendedName>
</protein>
<dbReference type="HOGENOM" id="CLU_747387_0_0_7"/>
<comment type="caution">
    <text evidence="2">The sequence shown here is derived from an EMBL/GenBank/DDBJ whole genome shotgun (WGS) entry which is preliminary data.</text>
</comment>
<accession>W4LFX3</accession>
<dbReference type="AlphaFoldDB" id="W4LFX3"/>
<sequence>MARVILAHAGDTPSRVDEIYQLLANDPVSIDENWQEMPDLWDKVVVLFVLSDAALADTSLYTFAKAVTANDIPLIPVVDDLTTFRFDQLPSQWHMLRERNARSMTGQAHENLRPSVLNYLGLPTFLQGREVFISYRRSDGSALAHAIYDQLWNQKIAAFLDEFAIHGGEVVQEKIYHAIDRKDMILLVDSPDAANSEWVAQELLTAQERRIPVCAVSTAEGVIHPQVRDVPRLVWDDAKQEQLLERIGLLVSRCIASRDSLDLRVDRTLKSYGRINDLNIKSIGTRLYHVSSKTWQLVIEFEDAPVSVERLYRLHRTLTAEMLGNRGLFVCGDYLISNATQQAVDWVCRDEPLSAAPLSMLQSQLNLMKV</sequence>
<feature type="domain" description="TIR" evidence="1">
    <location>
        <begin position="127"/>
        <end position="255"/>
    </location>
</feature>
<proteinExistence type="predicted"/>
<gene>
    <name evidence="2" type="ORF">ETSY1_25860</name>
</gene>
<keyword evidence="3" id="KW-1185">Reference proteome</keyword>
<dbReference type="Pfam" id="PF13676">
    <property type="entry name" value="TIR_2"/>
    <property type="match status" value="1"/>
</dbReference>
<dbReference type="SUPFAM" id="SSF52200">
    <property type="entry name" value="Toll/Interleukin receptor TIR domain"/>
    <property type="match status" value="1"/>
</dbReference>
<dbReference type="PROSITE" id="PS50104">
    <property type="entry name" value="TIR"/>
    <property type="match status" value="1"/>
</dbReference>
<organism evidence="2 3">
    <name type="scientific">Entotheonella factor</name>
    <dbReference type="NCBI Taxonomy" id="1429438"/>
    <lineage>
        <taxon>Bacteria</taxon>
        <taxon>Pseudomonadati</taxon>
        <taxon>Nitrospinota/Tectimicrobiota group</taxon>
        <taxon>Candidatus Tectimicrobiota</taxon>
        <taxon>Candidatus Entotheonellia</taxon>
        <taxon>Candidatus Entotheonellales</taxon>
        <taxon>Candidatus Entotheonellaceae</taxon>
        <taxon>Candidatus Entotheonella</taxon>
    </lineage>
</organism>
<dbReference type="InterPro" id="IPR000157">
    <property type="entry name" value="TIR_dom"/>
</dbReference>
<evidence type="ECO:0000259" key="1">
    <source>
        <dbReference type="PROSITE" id="PS50104"/>
    </source>
</evidence>
<evidence type="ECO:0000313" key="3">
    <source>
        <dbReference type="Proteomes" id="UP000019141"/>
    </source>
</evidence>